<reference evidence="2 3" key="1">
    <citation type="submission" date="2022-06" db="EMBL/GenBank/DDBJ databases">
        <title>New Species of the Genus Actinoplanes, ActinopZanes ferrugineus.</title>
        <authorList>
            <person name="Ding P."/>
        </authorList>
    </citation>
    <scope>NUCLEOTIDE SEQUENCE [LARGE SCALE GENOMIC DNA]</scope>
    <source>
        <strain evidence="2 3">TRM88003</strain>
    </source>
</reference>
<evidence type="ECO:0000313" key="2">
    <source>
        <dbReference type="EMBL" id="MCO8275097.1"/>
    </source>
</evidence>
<dbReference type="EMBL" id="JAMYJR010000034">
    <property type="protein sequence ID" value="MCO8275097.1"/>
    <property type="molecule type" value="Genomic_DNA"/>
</dbReference>
<keyword evidence="3" id="KW-1185">Reference proteome</keyword>
<sequence length="455" mass="49368">MRLLRAFAVLSLAAGSVAVVAGPARAASCLDPGRPPSVEENRLTFTLPGQDRPFARQMIEGAGFQNFTPALVRRLCATRSLAAAERVVARDGERLWRAAVDRAQRHGPVRGELPYSDDRPLYWARVEAMAAIRQFPLFSGQNLQLIEKFDRASRGMSDINLPTGATKKRVIVSGFDPYTLDGGVGGNNIRHGNPSGATALSLDGTRHGNAFIETYTLPVSYPEFRRGYLEDTVGPLLPQLDASITVSQAGGAVFNLEQFNGRYHGVSLGNDNFRPCAAVGGVPQLAVNNPECNIVIPDRWGGPATPELRNPPQWTAATLPVEQMIAANTGADVPRPPGDTWPDESVAFGVVWRTSYTEFPDCAAPERVTRDGVPPSPQSCAYSGGGGNYLSNESAYRNTLLRDRLDLSIPAGHIHTPDMQHFETDYEPSDPTFDAWRLAIAQQTRNLIHVVADEA</sequence>
<organism evidence="2 3">
    <name type="scientific">Paractinoplanes aksuensis</name>
    <dbReference type="NCBI Taxonomy" id="2939490"/>
    <lineage>
        <taxon>Bacteria</taxon>
        <taxon>Bacillati</taxon>
        <taxon>Actinomycetota</taxon>
        <taxon>Actinomycetes</taxon>
        <taxon>Micromonosporales</taxon>
        <taxon>Micromonosporaceae</taxon>
        <taxon>Paractinoplanes</taxon>
    </lineage>
</organism>
<dbReference type="SUPFAM" id="SSF53182">
    <property type="entry name" value="Pyrrolidone carboxyl peptidase (pyroglutamate aminopeptidase)"/>
    <property type="match status" value="1"/>
</dbReference>
<accession>A0ABT1DW56</accession>
<feature type="chain" id="PRO_5047175208" evidence="1">
    <location>
        <begin position="27"/>
        <end position="455"/>
    </location>
</feature>
<protein>
    <submittedName>
        <fullName evidence="2">Uncharacterized protein</fullName>
    </submittedName>
</protein>
<proteinExistence type="predicted"/>
<comment type="caution">
    <text evidence="2">The sequence shown here is derived from an EMBL/GenBank/DDBJ whole genome shotgun (WGS) entry which is preliminary data.</text>
</comment>
<dbReference type="Gene3D" id="3.40.630.20">
    <property type="entry name" value="Peptidase C15, pyroglutamyl peptidase I-like"/>
    <property type="match status" value="1"/>
</dbReference>
<dbReference type="InterPro" id="IPR036440">
    <property type="entry name" value="Peptidase_C15-like_sf"/>
</dbReference>
<name>A0ABT1DW56_9ACTN</name>
<dbReference type="Proteomes" id="UP001523369">
    <property type="component" value="Unassembled WGS sequence"/>
</dbReference>
<gene>
    <name evidence="2" type="ORF">M1L60_31410</name>
</gene>
<dbReference type="RefSeq" id="WP_253241165.1">
    <property type="nucleotide sequence ID" value="NZ_JAMYJR010000034.1"/>
</dbReference>
<keyword evidence="1" id="KW-0732">Signal</keyword>
<feature type="signal peptide" evidence="1">
    <location>
        <begin position="1"/>
        <end position="26"/>
    </location>
</feature>
<evidence type="ECO:0000256" key="1">
    <source>
        <dbReference type="SAM" id="SignalP"/>
    </source>
</evidence>
<evidence type="ECO:0000313" key="3">
    <source>
        <dbReference type="Proteomes" id="UP001523369"/>
    </source>
</evidence>